<dbReference type="EMBL" id="MK494100">
    <property type="protein sequence ID" value="QBP29877.1"/>
    <property type="molecule type" value="Genomic_DNA"/>
</dbReference>
<reference evidence="1 2" key="1">
    <citation type="submission" date="2019-02" db="EMBL/GenBank/DDBJ databases">
        <authorList>
            <person name="Dietz N.B."/>
            <person name="Gustafson A.N."/>
            <person name="Shibel H."/>
            <person name="LeBlanc-Straceski J.M."/>
            <person name="Volpe E."/>
            <person name="Copelas N.G."/>
            <person name="Magazzu P."/>
            <person name="Ludwig E.M."/>
            <person name="Giuffre D.J."/>
            <person name="Durgin K.B."/>
            <person name="Little B.A."/>
            <person name="Wetmore K.A."/>
            <person name="Jimenez X."/>
            <person name="Kalinowski P."/>
            <person name="Ronai M.J."/>
            <person name="Aull H.G."/>
            <person name="Garlena R.A."/>
            <person name="Russell D.A."/>
            <person name="Pope W.H."/>
            <person name="Jacobs-Sera D."/>
            <person name="Hatfull G.F."/>
        </authorList>
    </citation>
    <scope>NUCLEOTIDE SEQUENCE [LARGE SCALE GENOMIC DNA]</scope>
</reference>
<sequence>MPGNLRKRLNGKAGRTERDYLRARRRVIQQSQICSECAQAIDLQLKPVCQFVKTDLFTVETAHLIPLECGEGCREAKHARKPNPWSASADHKIPVAELPPDSPLLTSSKNLVACHLVCNQRKGNRKNVKPRHKTSRDWFA</sequence>
<proteinExistence type="predicted"/>
<evidence type="ECO:0000313" key="1">
    <source>
        <dbReference type="EMBL" id="QBP29877.1"/>
    </source>
</evidence>
<dbReference type="Proteomes" id="UP000295362">
    <property type="component" value="Genome"/>
</dbReference>
<dbReference type="Gene3D" id="1.10.30.50">
    <property type="match status" value="1"/>
</dbReference>
<gene>
    <name evidence="1" type="primary">96</name>
    <name evidence="1" type="ORF">SEQ_HALENA_96</name>
</gene>
<evidence type="ECO:0000313" key="2">
    <source>
        <dbReference type="Proteomes" id="UP000295362"/>
    </source>
</evidence>
<keyword evidence="1" id="KW-0378">Hydrolase</keyword>
<accession>A0A482J785</accession>
<protein>
    <submittedName>
        <fullName evidence="1">HNH endonuclease</fullName>
    </submittedName>
</protein>
<name>A0A482J785_9CAUD</name>
<keyword evidence="1" id="KW-0540">Nuclease</keyword>
<keyword evidence="1" id="KW-0255">Endonuclease</keyword>
<organism evidence="1 2">
    <name type="scientific">Mycobacterium phage Halena</name>
    <dbReference type="NCBI Taxonomy" id="2517952"/>
    <lineage>
        <taxon>Viruses</taxon>
        <taxon>Duplodnaviria</taxon>
        <taxon>Heunggongvirae</taxon>
        <taxon>Uroviricota</taxon>
        <taxon>Caudoviricetes</taxon>
        <taxon>Vilmaviridae</taxon>
        <taxon>Lclasvirinae</taxon>
        <taxon>Bronvirus</taxon>
        <taxon>Bronvirus bron</taxon>
        <taxon>Mycobacterium virus Bron</taxon>
    </lineage>
</organism>
<dbReference type="GO" id="GO:0004519">
    <property type="term" value="F:endonuclease activity"/>
    <property type="evidence" value="ECO:0007669"/>
    <property type="project" value="UniProtKB-KW"/>
</dbReference>